<evidence type="ECO:0000256" key="4">
    <source>
        <dbReference type="ARBA" id="ARBA00022989"/>
    </source>
</evidence>
<name>A0ABT4VMI8_9HYPH</name>
<feature type="transmembrane region" description="Helical" evidence="6">
    <location>
        <begin position="264"/>
        <end position="283"/>
    </location>
</feature>
<dbReference type="Proteomes" id="UP001148313">
    <property type="component" value="Unassembled WGS sequence"/>
</dbReference>
<feature type="transmembrane region" description="Helical" evidence="6">
    <location>
        <begin position="89"/>
        <end position="111"/>
    </location>
</feature>
<evidence type="ECO:0000256" key="2">
    <source>
        <dbReference type="ARBA" id="ARBA00022475"/>
    </source>
</evidence>
<keyword evidence="2" id="KW-1003">Cell membrane</keyword>
<feature type="transmembrane region" description="Helical" evidence="6">
    <location>
        <begin position="118"/>
        <end position="138"/>
    </location>
</feature>
<accession>A0ABT4VMI8</accession>
<keyword evidence="5 6" id="KW-0472">Membrane</keyword>
<dbReference type="InterPro" id="IPR001851">
    <property type="entry name" value="ABC_transp_permease"/>
</dbReference>
<protein>
    <recommendedName>
        <fullName evidence="9">ABC transporter permease</fullName>
    </recommendedName>
</protein>
<dbReference type="PANTHER" id="PTHR32196">
    <property type="entry name" value="ABC TRANSPORTER PERMEASE PROTEIN YPHD-RELATED-RELATED"/>
    <property type="match status" value="1"/>
</dbReference>
<evidence type="ECO:0008006" key="9">
    <source>
        <dbReference type="Google" id="ProtNLM"/>
    </source>
</evidence>
<feature type="transmembrane region" description="Helical" evidence="6">
    <location>
        <begin position="65"/>
        <end position="83"/>
    </location>
</feature>
<gene>
    <name evidence="7" type="ORF">OOZ53_10980</name>
</gene>
<dbReference type="PANTHER" id="PTHR32196:SF72">
    <property type="entry name" value="RIBOSE IMPORT PERMEASE PROTEIN RBSC"/>
    <property type="match status" value="1"/>
</dbReference>
<comment type="subcellular location">
    <subcellularLocation>
        <location evidence="1">Cell membrane</location>
        <topology evidence="1">Multi-pass membrane protein</topology>
    </subcellularLocation>
</comment>
<dbReference type="Pfam" id="PF02653">
    <property type="entry name" value="BPD_transp_2"/>
    <property type="match status" value="1"/>
</dbReference>
<evidence type="ECO:0000256" key="6">
    <source>
        <dbReference type="SAM" id="Phobius"/>
    </source>
</evidence>
<comment type="caution">
    <text evidence="7">The sequence shown here is derived from an EMBL/GenBank/DDBJ whole genome shotgun (WGS) entry which is preliminary data.</text>
</comment>
<evidence type="ECO:0000256" key="5">
    <source>
        <dbReference type="ARBA" id="ARBA00023136"/>
    </source>
</evidence>
<sequence length="620" mass="66588">MIAAVKSFVSRGNFVILAALVIAAGLVSEHFWTAENILNVIRAASLIGIIAIGMNVVIIGGGIDLSVGSVVALTGAVAATFWVSGAPFFLFLAVPILVALSVGFANGALVSWLGLQPFVATLVLMTVARGAGLVYTGGQPVYADYPDVFMLISRGDVFGIPVPSVLFLAAALITWYIMRWRVFGREVYAVGANETAARLSGINVAGVKFKTYLYCALLAGISGLVLTSRMESGEPGQAGIFWELDAIAAVVIGGTSIRGGSGSIWGAFVGALIIGIVANLFNLLGVGPAWQQVAKGAIIILAVMLQALSDRGQDGIDWRNMVPQFGSLVGWWKPLAALGVLLVVLNGVLYQTTNSLFQIDLAKAPYTRAKNLELTRVYHRAIPIYEDVIERFPDSEYALLSRIGIANSARGSGDLQRAEESYADLLAEVTSGAMSENLSFDVLKNYVTLLQQTSDSEKFQEIFALLEEGFPDSDATREGRIYLEQIKAAQDTAGSGEIPENAPVIVVADGVTLPETVKLGDRFDVIIKVEPNADHASDFSIMSPLSFWRGFKLIKAAPNPRSISEFWGKRAWSYGKISEPLEIKATLEAIKPGKFDFDLDVERSFDVLEYGIVKSITVEE</sequence>
<evidence type="ECO:0000313" key="8">
    <source>
        <dbReference type="Proteomes" id="UP001148313"/>
    </source>
</evidence>
<dbReference type="EMBL" id="JAPJZH010000006">
    <property type="protein sequence ID" value="MDA4845875.1"/>
    <property type="molecule type" value="Genomic_DNA"/>
</dbReference>
<organism evidence="7 8">
    <name type="scientific">Hoeflea poritis</name>
    <dbReference type="NCBI Taxonomy" id="2993659"/>
    <lineage>
        <taxon>Bacteria</taxon>
        <taxon>Pseudomonadati</taxon>
        <taxon>Pseudomonadota</taxon>
        <taxon>Alphaproteobacteria</taxon>
        <taxon>Hyphomicrobiales</taxon>
        <taxon>Rhizobiaceae</taxon>
        <taxon>Hoeflea</taxon>
    </lineage>
</organism>
<feature type="transmembrane region" description="Helical" evidence="6">
    <location>
        <begin position="329"/>
        <end position="350"/>
    </location>
</feature>
<feature type="transmembrane region" description="Helical" evidence="6">
    <location>
        <begin position="37"/>
        <end position="58"/>
    </location>
</feature>
<feature type="transmembrane region" description="Helical" evidence="6">
    <location>
        <begin position="289"/>
        <end position="308"/>
    </location>
</feature>
<feature type="transmembrane region" description="Helical" evidence="6">
    <location>
        <begin position="158"/>
        <end position="178"/>
    </location>
</feature>
<keyword evidence="8" id="KW-1185">Reference proteome</keyword>
<dbReference type="RefSeq" id="WP_271089573.1">
    <property type="nucleotide sequence ID" value="NZ_JAPJZH010000006.1"/>
</dbReference>
<reference evidence="7" key="1">
    <citation type="submission" date="2022-11" db="EMBL/GenBank/DDBJ databases">
        <title>Hoeflea poritis sp. nov., isolated from scleractinian coral Porites lutea.</title>
        <authorList>
            <person name="Zhang G."/>
            <person name="Wei Q."/>
            <person name="Cai L."/>
        </authorList>
    </citation>
    <scope>NUCLEOTIDE SEQUENCE</scope>
    <source>
        <strain evidence="7">E7-10</strain>
    </source>
</reference>
<proteinExistence type="predicted"/>
<evidence type="ECO:0000256" key="3">
    <source>
        <dbReference type="ARBA" id="ARBA00022692"/>
    </source>
</evidence>
<feature type="transmembrane region" description="Helical" evidence="6">
    <location>
        <begin position="12"/>
        <end position="31"/>
    </location>
</feature>
<dbReference type="InterPro" id="IPR011990">
    <property type="entry name" value="TPR-like_helical_dom_sf"/>
</dbReference>
<evidence type="ECO:0000313" key="7">
    <source>
        <dbReference type="EMBL" id="MDA4845875.1"/>
    </source>
</evidence>
<evidence type="ECO:0000256" key="1">
    <source>
        <dbReference type="ARBA" id="ARBA00004651"/>
    </source>
</evidence>
<keyword evidence="4 6" id="KW-1133">Transmembrane helix</keyword>
<dbReference type="CDD" id="cd06579">
    <property type="entry name" value="TM_PBP1_transp_AraH_like"/>
    <property type="match status" value="1"/>
</dbReference>
<keyword evidence="3 6" id="KW-0812">Transmembrane</keyword>
<dbReference type="Gene3D" id="1.25.40.10">
    <property type="entry name" value="Tetratricopeptide repeat domain"/>
    <property type="match status" value="1"/>
</dbReference>